<dbReference type="PANTHER" id="PTHR12661">
    <property type="entry name" value="PETER PAN-RELATED"/>
    <property type="match status" value="1"/>
</dbReference>
<dbReference type="InterPro" id="IPR007109">
    <property type="entry name" value="Brix"/>
</dbReference>
<evidence type="ECO:0000313" key="4">
    <source>
        <dbReference type="Proteomes" id="UP000036987"/>
    </source>
</evidence>
<feature type="region of interest" description="Disordered" evidence="1">
    <location>
        <begin position="1"/>
        <end position="26"/>
    </location>
</feature>
<proteinExistence type="predicted"/>
<dbReference type="GO" id="GO:0019843">
    <property type="term" value="F:rRNA binding"/>
    <property type="evidence" value="ECO:0000318"/>
    <property type="project" value="GO_Central"/>
</dbReference>
<sequence length="324" mass="36086">MARFKKNSARRSHAIGKPGTALNKKPTVVDDLTGDKIPKSFVFTRGKLPGSVKQLKMDLRKLMLPHTALKLKEKKRNNMKDFLNISGPMGVSHFLILSKGDGTPSLQVARTPQGPTLSFKISEYSLAADVAKSQLHPRCPQDLFKNPPLIVLSGFGTGEQHLKLTTIMFQNIFPSIDINTVKLSSCQRIVLLNYDKETKLIDFRHYSIRLQPVGVSRRVRKFVQNHQVPDLSNLHDVSDFITRAGYGSESEADEEASMVDLTSDLNRINRASNKSAIKLQEIGPRMTLQLTKIEEGLCSGGVIYSEYVSGVKKQEQKPGEESLV</sequence>
<accession>A0A0K9PB65</accession>
<dbReference type="GO" id="GO:0030687">
    <property type="term" value="C:preribosome, large subunit precursor"/>
    <property type="evidence" value="ECO:0000318"/>
    <property type="project" value="GO_Central"/>
</dbReference>
<gene>
    <name evidence="3" type="ORF">ZOSMA_2G03550</name>
</gene>
<dbReference type="Pfam" id="PF04427">
    <property type="entry name" value="Brix"/>
    <property type="match status" value="1"/>
</dbReference>
<dbReference type="AlphaFoldDB" id="A0A0K9PB65"/>
<dbReference type="PROSITE" id="PS50833">
    <property type="entry name" value="BRIX"/>
    <property type="match status" value="1"/>
</dbReference>
<dbReference type="EMBL" id="LFYR01000981">
    <property type="protein sequence ID" value="KMZ66338.1"/>
    <property type="molecule type" value="Genomic_DNA"/>
</dbReference>
<comment type="caution">
    <text evidence="3">The sequence shown here is derived from an EMBL/GenBank/DDBJ whole genome shotgun (WGS) entry which is preliminary data.</text>
</comment>
<dbReference type="PANTHER" id="PTHR12661:SF5">
    <property type="entry name" value="SUPPRESSOR OF SWI4 1 HOMOLOG"/>
    <property type="match status" value="1"/>
</dbReference>
<evidence type="ECO:0000256" key="1">
    <source>
        <dbReference type="SAM" id="MobiDB-lite"/>
    </source>
</evidence>
<reference evidence="4" key="1">
    <citation type="journal article" date="2016" name="Nature">
        <title>The genome of the seagrass Zostera marina reveals angiosperm adaptation to the sea.</title>
        <authorList>
            <person name="Olsen J.L."/>
            <person name="Rouze P."/>
            <person name="Verhelst B."/>
            <person name="Lin Y.-C."/>
            <person name="Bayer T."/>
            <person name="Collen J."/>
            <person name="Dattolo E."/>
            <person name="De Paoli E."/>
            <person name="Dittami S."/>
            <person name="Maumus F."/>
            <person name="Michel G."/>
            <person name="Kersting A."/>
            <person name="Lauritano C."/>
            <person name="Lohaus R."/>
            <person name="Toepel M."/>
            <person name="Tonon T."/>
            <person name="Vanneste K."/>
            <person name="Amirebrahimi M."/>
            <person name="Brakel J."/>
            <person name="Bostroem C."/>
            <person name="Chovatia M."/>
            <person name="Grimwood J."/>
            <person name="Jenkins J.W."/>
            <person name="Jueterbock A."/>
            <person name="Mraz A."/>
            <person name="Stam W.T."/>
            <person name="Tice H."/>
            <person name="Bornberg-Bauer E."/>
            <person name="Green P.J."/>
            <person name="Pearson G.A."/>
            <person name="Procaccini G."/>
            <person name="Duarte C.M."/>
            <person name="Schmutz J."/>
            <person name="Reusch T.B.H."/>
            <person name="Van de Peer Y."/>
        </authorList>
    </citation>
    <scope>NUCLEOTIDE SEQUENCE [LARGE SCALE GENOMIC DNA]</scope>
    <source>
        <strain evidence="4">cv. Finnish</strain>
    </source>
</reference>
<dbReference type="SUPFAM" id="SSF52954">
    <property type="entry name" value="Class II aaRS ABD-related"/>
    <property type="match status" value="1"/>
</dbReference>
<keyword evidence="4" id="KW-1185">Reference proteome</keyword>
<dbReference type="Proteomes" id="UP000036987">
    <property type="component" value="Unassembled WGS sequence"/>
</dbReference>
<evidence type="ECO:0000313" key="3">
    <source>
        <dbReference type="EMBL" id="KMZ66338.1"/>
    </source>
</evidence>
<dbReference type="GO" id="GO:0000463">
    <property type="term" value="P:maturation of LSU-rRNA from tricistronic rRNA transcript (SSU-rRNA, 5.8S rRNA, LSU-rRNA)"/>
    <property type="evidence" value="ECO:0000318"/>
    <property type="project" value="GO_Central"/>
</dbReference>
<name>A0A0K9PB65_ZOSMR</name>
<evidence type="ECO:0000259" key="2">
    <source>
        <dbReference type="PROSITE" id="PS50833"/>
    </source>
</evidence>
<protein>
    <submittedName>
        <fullName evidence="3">SWI4 1, Peter Pan-like protein suppressor</fullName>
    </submittedName>
</protein>
<dbReference type="SMART" id="SM00879">
    <property type="entry name" value="Brix"/>
    <property type="match status" value="1"/>
</dbReference>
<dbReference type="STRING" id="29655.A0A0K9PB65"/>
<feature type="domain" description="Brix" evidence="2">
    <location>
        <begin position="38"/>
        <end position="299"/>
    </location>
</feature>
<dbReference type="InterPro" id="IPR045112">
    <property type="entry name" value="PPAN-like"/>
</dbReference>
<dbReference type="OMA" id="KRTHAQI"/>
<dbReference type="OrthoDB" id="10261452at2759"/>
<organism evidence="3 4">
    <name type="scientific">Zostera marina</name>
    <name type="common">Eelgrass</name>
    <dbReference type="NCBI Taxonomy" id="29655"/>
    <lineage>
        <taxon>Eukaryota</taxon>
        <taxon>Viridiplantae</taxon>
        <taxon>Streptophyta</taxon>
        <taxon>Embryophyta</taxon>
        <taxon>Tracheophyta</taxon>
        <taxon>Spermatophyta</taxon>
        <taxon>Magnoliopsida</taxon>
        <taxon>Liliopsida</taxon>
        <taxon>Zosteraceae</taxon>
        <taxon>Zostera</taxon>
    </lineage>
</organism>
<feature type="compositionally biased region" description="Basic residues" evidence="1">
    <location>
        <begin position="1"/>
        <end position="14"/>
    </location>
</feature>